<dbReference type="SMART" id="SM00560">
    <property type="entry name" value="LamGL"/>
    <property type="match status" value="1"/>
</dbReference>
<dbReference type="InterPro" id="IPR013320">
    <property type="entry name" value="ConA-like_dom_sf"/>
</dbReference>
<dbReference type="SUPFAM" id="SSF49899">
    <property type="entry name" value="Concanavalin A-like lectins/glucanases"/>
    <property type="match status" value="1"/>
</dbReference>
<name>A0A3B1E0R2_9ZZZZ</name>
<dbReference type="AlphaFoldDB" id="A0A3B1E0R2"/>
<feature type="domain" description="LamG-like jellyroll fold" evidence="4">
    <location>
        <begin position="113"/>
        <end position="258"/>
    </location>
</feature>
<accession>A0A3B1E0R2</accession>
<dbReference type="InterPro" id="IPR029062">
    <property type="entry name" value="Class_I_gatase-like"/>
</dbReference>
<evidence type="ECO:0000256" key="3">
    <source>
        <dbReference type="SAM" id="MobiDB-lite"/>
    </source>
</evidence>
<dbReference type="EMBL" id="UOGL01000585">
    <property type="protein sequence ID" value="VAX41780.1"/>
    <property type="molecule type" value="Genomic_DNA"/>
</dbReference>
<proteinExistence type="predicted"/>
<evidence type="ECO:0000259" key="4">
    <source>
        <dbReference type="SMART" id="SM00560"/>
    </source>
</evidence>
<organism evidence="5">
    <name type="scientific">hydrothermal vent metagenome</name>
    <dbReference type="NCBI Taxonomy" id="652676"/>
    <lineage>
        <taxon>unclassified sequences</taxon>
        <taxon>metagenomes</taxon>
        <taxon>ecological metagenomes</taxon>
    </lineage>
</organism>
<dbReference type="Gene3D" id="2.60.120.200">
    <property type="match status" value="1"/>
</dbReference>
<dbReference type="Gene3D" id="3.40.50.880">
    <property type="match status" value="1"/>
</dbReference>
<sequence length="1121" mass="125789">MIKRLTCFCFLFILSLNSLVISAEKKVPLQEPWKEKYTQKNAGGKHVIGIWTFDGKNPGADISGHGHTAKFDGATIEKQGKFGSAMRSFPGYPVQNKQHWARVRNHPALSPKGAFTLEMWVKPTKKGILLNQTLFLLDKKYIDHADYQLLFGTTASKSGVRTLQATLGFGTFSKTWYSAPVKLEAEKWLHIIFTYDAAGTGTFYFNGIIHGRTKLNGVGQIAPGNRLLTIGDRNGSNYAGFPGLIDQVRISNGILEFRPVRFDRVTMRSNYVRMEKTPHIQFHVTNLQQSPLAKAILTWKLNGLVQGTSTVRHLLPGKSQIVQFPLNTTLRPDKYRLTVELSTLGANPVQSVEHFPLQIVSRKLPDQFPVVMWGAGLGSIDQLKKIGFTHAYGFTANNGKIFREGKPTLSESKERVAIIKQGLDDALAKDISFYASVSPGAYLRKSPQKNSRLMRVGRNKKQYKTGHADICPLIPDVKKYAYNVGASIAQTYHDYPAFDAGLIHSEVKGASRPCFHSHDIAAFKKYSGLDNIPAEAGHPRGVNYKRIKNFPKSRIVPDNYPLYLYYKWYWKNGIGWNDLNSDVDRGLKSTGKKLWTWHDPAMRVSSVYGSGGNVDVISQWTYCYPDPLRINVSTDELFAMAKGAGRKQDVMKMTQIIWYRSQTAPSSKKKTRKKNNSAPKYEARWEREQPDTSFITISPMHLREAFWAKISRPIKGIMYHGWQSLVPAKKISGYRYTHTQTQHELSRIIHDVVQPLGPTLKKIPAAKNDIAFYESFAAQCLANRGTYGWNGGWAGDAHLITQWAGLQTDVLYDETIMQQGLSNYKILFMMHADVLTESIAKKIKAFQRRGGIVVADEFAPSAIVADIVIRSYKRTGKADIDKKELQKLAVKLKKRLARKYRNKLTSSNMNVVPYLRQSGKSDYIFVVNDHREFGNYVGHHRRVMENGLPSISTISLNRISGVMYDLVEHHQVKVRTSAGKLSSKVHLGPCDGRLFLVVPQPINQVVVNSPETVKQGEQIEVSLKVVDAAGQPVPAIIPVEISIEDSEGRKAEFSGFRATTNGQIKFKINVASNDKAGAWSVHVRELASGKTGTCYFQVKDTKFYSRSHIKIDGFNPVQPDG</sequence>
<evidence type="ECO:0000256" key="1">
    <source>
        <dbReference type="ARBA" id="ARBA00022729"/>
    </source>
</evidence>
<feature type="region of interest" description="Disordered" evidence="3">
    <location>
        <begin position="663"/>
        <end position="683"/>
    </location>
</feature>
<keyword evidence="2" id="KW-1015">Disulfide bond</keyword>
<protein>
    <recommendedName>
        <fullName evidence="4">LamG-like jellyroll fold domain-containing protein</fullName>
    </recommendedName>
</protein>
<reference evidence="5" key="1">
    <citation type="submission" date="2018-06" db="EMBL/GenBank/DDBJ databases">
        <authorList>
            <person name="Zhirakovskaya E."/>
        </authorList>
    </citation>
    <scope>NUCLEOTIDE SEQUENCE</scope>
</reference>
<evidence type="ECO:0000313" key="5">
    <source>
        <dbReference type="EMBL" id="VAX41780.1"/>
    </source>
</evidence>
<dbReference type="Pfam" id="PF13385">
    <property type="entry name" value="Laminin_G_3"/>
    <property type="match status" value="1"/>
</dbReference>
<keyword evidence="1" id="KW-0732">Signal</keyword>
<dbReference type="Gene3D" id="2.60.40.10">
    <property type="entry name" value="Immunoglobulins"/>
    <property type="match status" value="1"/>
</dbReference>
<dbReference type="InterPro" id="IPR013783">
    <property type="entry name" value="Ig-like_fold"/>
</dbReference>
<gene>
    <name evidence="5" type="ORF">MNBD_PLANCTO02-3174</name>
</gene>
<dbReference type="InterPro" id="IPR006558">
    <property type="entry name" value="LamG-like"/>
</dbReference>
<evidence type="ECO:0000256" key="2">
    <source>
        <dbReference type="ARBA" id="ARBA00023157"/>
    </source>
</evidence>